<dbReference type="GO" id="GO:0004601">
    <property type="term" value="F:peroxidase activity"/>
    <property type="evidence" value="ECO:0007669"/>
    <property type="project" value="UniProtKB-KW"/>
</dbReference>
<evidence type="ECO:0000256" key="2">
    <source>
        <dbReference type="ARBA" id="ARBA00022559"/>
    </source>
</evidence>
<evidence type="ECO:0000313" key="5">
    <source>
        <dbReference type="EMBL" id="MFC5989159.1"/>
    </source>
</evidence>
<organism evidence="5 6">
    <name type="scientific">Marinicrinis lubricantis</name>
    <dbReference type="NCBI Taxonomy" id="2086470"/>
    <lineage>
        <taxon>Bacteria</taxon>
        <taxon>Bacillati</taxon>
        <taxon>Bacillota</taxon>
        <taxon>Bacilli</taxon>
        <taxon>Bacillales</taxon>
        <taxon>Paenibacillaceae</taxon>
    </lineage>
</organism>
<evidence type="ECO:0000256" key="4">
    <source>
        <dbReference type="RuleBase" id="RU000499"/>
    </source>
</evidence>
<dbReference type="PIRSF" id="PIRSF000303">
    <property type="entry name" value="Glutathion_perox"/>
    <property type="match status" value="1"/>
</dbReference>
<evidence type="ECO:0000256" key="3">
    <source>
        <dbReference type="ARBA" id="ARBA00023002"/>
    </source>
</evidence>
<dbReference type="CDD" id="cd00340">
    <property type="entry name" value="GSH_Peroxidase"/>
    <property type="match status" value="1"/>
</dbReference>
<dbReference type="PANTHER" id="PTHR11592:SF78">
    <property type="entry name" value="GLUTATHIONE PEROXIDASE"/>
    <property type="match status" value="1"/>
</dbReference>
<comment type="similarity">
    <text evidence="1 4">Belongs to the glutathione peroxidase family.</text>
</comment>
<dbReference type="PROSITE" id="PS00763">
    <property type="entry name" value="GLUTATHIONE_PEROXID_2"/>
    <property type="match status" value="1"/>
</dbReference>
<dbReference type="SUPFAM" id="SSF52833">
    <property type="entry name" value="Thioredoxin-like"/>
    <property type="match status" value="1"/>
</dbReference>
<dbReference type="InterPro" id="IPR029759">
    <property type="entry name" value="GPX_AS"/>
</dbReference>
<dbReference type="Gene3D" id="3.40.30.10">
    <property type="entry name" value="Glutaredoxin"/>
    <property type="match status" value="1"/>
</dbReference>
<proteinExistence type="inferred from homology"/>
<sequence>MSIYNFSAKNIRGERRSLGEFEGSVVLIVNTASKCGFTPQYEDLQKLYNRYKDQGLVILGFPCNQFGEQEPGTNEDVHTFCQMNYGVSFPMFEKVEVNGENEHPLFTYLKAKAPFEGFDLSNPTAKMLLAKIKTEQPDLINEHRIKWNFTKFLVNRQGEVVQRFETPVDPFDMTGAIEKLL</sequence>
<dbReference type="PANTHER" id="PTHR11592">
    <property type="entry name" value="GLUTATHIONE PEROXIDASE"/>
    <property type="match status" value="1"/>
</dbReference>
<dbReference type="PRINTS" id="PR01011">
    <property type="entry name" value="GLUTPROXDASE"/>
</dbReference>
<dbReference type="InterPro" id="IPR029760">
    <property type="entry name" value="GPX_CS"/>
</dbReference>
<comment type="caution">
    <text evidence="5">The sequence shown here is derived from an EMBL/GenBank/DDBJ whole genome shotgun (WGS) entry which is preliminary data.</text>
</comment>
<evidence type="ECO:0000313" key="6">
    <source>
        <dbReference type="Proteomes" id="UP001596250"/>
    </source>
</evidence>
<name>A0ABW1IWH9_9BACL</name>
<protein>
    <recommendedName>
        <fullName evidence="4">Glutathione peroxidase</fullName>
    </recommendedName>
</protein>
<gene>
    <name evidence="5" type="ORF">ACFPXP_22365</name>
</gene>
<dbReference type="InterPro" id="IPR036249">
    <property type="entry name" value="Thioredoxin-like_sf"/>
</dbReference>
<dbReference type="PROSITE" id="PS51355">
    <property type="entry name" value="GLUTATHIONE_PEROXID_3"/>
    <property type="match status" value="1"/>
</dbReference>
<dbReference type="RefSeq" id="WP_379896729.1">
    <property type="nucleotide sequence ID" value="NZ_CBCSCT010000002.1"/>
</dbReference>
<evidence type="ECO:0000256" key="1">
    <source>
        <dbReference type="ARBA" id="ARBA00006926"/>
    </source>
</evidence>
<keyword evidence="3 4" id="KW-0560">Oxidoreductase</keyword>
<dbReference type="EMBL" id="JBHSQV010000187">
    <property type="protein sequence ID" value="MFC5989159.1"/>
    <property type="molecule type" value="Genomic_DNA"/>
</dbReference>
<reference evidence="6" key="1">
    <citation type="journal article" date="2019" name="Int. J. Syst. Evol. Microbiol.">
        <title>The Global Catalogue of Microorganisms (GCM) 10K type strain sequencing project: providing services to taxonomists for standard genome sequencing and annotation.</title>
        <authorList>
            <consortium name="The Broad Institute Genomics Platform"/>
            <consortium name="The Broad Institute Genome Sequencing Center for Infectious Disease"/>
            <person name="Wu L."/>
            <person name="Ma J."/>
        </authorList>
    </citation>
    <scope>NUCLEOTIDE SEQUENCE [LARGE SCALE GENOMIC DNA]</scope>
    <source>
        <strain evidence="6">CCM 8749</strain>
    </source>
</reference>
<dbReference type="Pfam" id="PF00255">
    <property type="entry name" value="GSHPx"/>
    <property type="match status" value="1"/>
</dbReference>
<keyword evidence="2 4" id="KW-0575">Peroxidase</keyword>
<accession>A0ABW1IWH9</accession>
<keyword evidence="6" id="KW-1185">Reference proteome</keyword>
<dbReference type="InterPro" id="IPR000889">
    <property type="entry name" value="Glutathione_peroxidase"/>
</dbReference>
<dbReference type="PROSITE" id="PS00460">
    <property type="entry name" value="GLUTATHIONE_PEROXID_1"/>
    <property type="match status" value="1"/>
</dbReference>
<dbReference type="Proteomes" id="UP001596250">
    <property type="component" value="Unassembled WGS sequence"/>
</dbReference>